<keyword evidence="3" id="KW-0847">Vitamin C</keyword>
<evidence type="ECO:0000256" key="5">
    <source>
        <dbReference type="ARBA" id="ARBA00023002"/>
    </source>
</evidence>
<dbReference type="InterPro" id="IPR005123">
    <property type="entry name" value="Oxoglu/Fe-dep_dioxygenase_dom"/>
</dbReference>
<dbReference type="AlphaFoldDB" id="A0A919WI68"/>
<feature type="domain" description="Fe2OG dioxygenase" evidence="7">
    <location>
        <begin position="171"/>
        <end position="276"/>
    </location>
</feature>
<dbReference type="InterPro" id="IPR045054">
    <property type="entry name" value="P4HA-like"/>
</dbReference>
<comment type="caution">
    <text evidence="8">The sequence shown here is derived from an EMBL/GenBank/DDBJ whole genome shotgun (WGS) entry which is preliminary data.</text>
</comment>
<dbReference type="Pfam" id="PF13640">
    <property type="entry name" value="2OG-FeII_Oxy_3"/>
    <property type="match status" value="1"/>
</dbReference>
<keyword evidence="5" id="KW-0560">Oxidoreductase</keyword>
<organism evidence="8 9">
    <name type="scientific">Robertmurraya siralis</name>
    <dbReference type="NCBI Taxonomy" id="77777"/>
    <lineage>
        <taxon>Bacteria</taxon>
        <taxon>Bacillati</taxon>
        <taxon>Bacillota</taxon>
        <taxon>Bacilli</taxon>
        <taxon>Bacillales</taxon>
        <taxon>Bacillaceae</taxon>
        <taxon>Robertmurraya</taxon>
    </lineage>
</organism>
<keyword evidence="9" id="KW-1185">Reference proteome</keyword>
<evidence type="ECO:0000256" key="6">
    <source>
        <dbReference type="ARBA" id="ARBA00023004"/>
    </source>
</evidence>
<evidence type="ECO:0000313" key="9">
    <source>
        <dbReference type="Proteomes" id="UP000682111"/>
    </source>
</evidence>
<dbReference type="Proteomes" id="UP000682111">
    <property type="component" value="Unassembled WGS sequence"/>
</dbReference>
<gene>
    <name evidence="8" type="ORF">J27TS8_21540</name>
</gene>
<comment type="cofactor">
    <cofactor evidence="1">
        <name>L-ascorbate</name>
        <dbReference type="ChEBI" id="CHEBI:38290"/>
    </cofactor>
</comment>
<sequence>MGTIKQMSGELRDWIIETLRSGVSPVVIADGLVKKGFNPRYAYESLFQIVGNEAIQTTGFEDAQYQYETPEIGRKGNTIYTNDREIKVLSKVEKPFILHLDNVLSAEECEQLISLSSARLKPSKVVDSVTGEERVAPGRTSKGMYYSLMENSFIAKLEKRFEEITTYPIEHGEGLQVLNYSAGEEYKAHFDYFPTNKVDHSKGGQRIATLLLYLNDVEEGGETVFPKAGVSIVPKKGSAVYFHYTNSMGQVDRMSVHSSIPVIRGEKWVATKWIRESKIY</sequence>
<dbReference type="GO" id="GO:0004656">
    <property type="term" value="F:procollagen-proline 4-dioxygenase activity"/>
    <property type="evidence" value="ECO:0007669"/>
    <property type="project" value="TreeGrafter"/>
</dbReference>
<dbReference type="InterPro" id="IPR044862">
    <property type="entry name" value="Pro_4_hyd_alph_FE2OG_OXY"/>
</dbReference>
<evidence type="ECO:0000256" key="1">
    <source>
        <dbReference type="ARBA" id="ARBA00001961"/>
    </source>
</evidence>
<dbReference type="OrthoDB" id="269774at2"/>
<dbReference type="PANTHER" id="PTHR10869">
    <property type="entry name" value="PROLYL 4-HYDROXYLASE ALPHA SUBUNIT"/>
    <property type="match status" value="1"/>
</dbReference>
<dbReference type="Gene3D" id="2.60.120.620">
    <property type="entry name" value="q2cbj1_9rhob like domain"/>
    <property type="match status" value="1"/>
</dbReference>
<evidence type="ECO:0000256" key="2">
    <source>
        <dbReference type="ARBA" id="ARBA00022723"/>
    </source>
</evidence>
<protein>
    <recommendedName>
        <fullName evidence="7">Fe2OG dioxygenase domain-containing protein</fullName>
    </recommendedName>
</protein>
<dbReference type="GO" id="GO:0031418">
    <property type="term" value="F:L-ascorbic acid binding"/>
    <property type="evidence" value="ECO:0007669"/>
    <property type="project" value="UniProtKB-KW"/>
</dbReference>
<dbReference type="PROSITE" id="PS51471">
    <property type="entry name" value="FE2OG_OXY"/>
    <property type="match status" value="1"/>
</dbReference>
<proteinExistence type="predicted"/>
<dbReference type="RefSeq" id="WP_095314888.1">
    <property type="nucleotide sequence ID" value="NZ_BORC01000003.1"/>
</dbReference>
<keyword evidence="2" id="KW-0479">Metal-binding</keyword>
<dbReference type="EMBL" id="BORC01000003">
    <property type="protein sequence ID" value="GIN62161.1"/>
    <property type="molecule type" value="Genomic_DNA"/>
</dbReference>
<evidence type="ECO:0000256" key="3">
    <source>
        <dbReference type="ARBA" id="ARBA00022896"/>
    </source>
</evidence>
<evidence type="ECO:0000259" key="7">
    <source>
        <dbReference type="PROSITE" id="PS51471"/>
    </source>
</evidence>
<evidence type="ECO:0000256" key="4">
    <source>
        <dbReference type="ARBA" id="ARBA00022964"/>
    </source>
</evidence>
<dbReference type="GO" id="GO:0005506">
    <property type="term" value="F:iron ion binding"/>
    <property type="evidence" value="ECO:0007669"/>
    <property type="project" value="InterPro"/>
</dbReference>
<dbReference type="InterPro" id="IPR006620">
    <property type="entry name" value="Pro_4_hyd_alph"/>
</dbReference>
<keyword evidence="6" id="KW-0408">Iron</keyword>
<reference evidence="8" key="1">
    <citation type="submission" date="2021-03" db="EMBL/GenBank/DDBJ databases">
        <title>Antimicrobial resistance genes in bacteria isolated from Japanese honey, and their potential for conferring macrolide and lincosamide resistance in the American foulbrood pathogen Paenibacillus larvae.</title>
        <authorList>
            <person name="Okamoto M."/>
            <person name="Kumagai M."/>
            <person name="Kanamori H."/>
            <person name="Takamatsu D."/>
        </authorList>
    </citation>
    <scope>NUCLEOTIDE SEQUENCE</scope>
    <source>
        <strain evidence="8">J27TS8</strain>
    </source>
</reference>
<evidence type="ECO:0000313" key="8">
    <source>
        <dbReference type="EMBL" id="GIN62161.1"/>
    </source>
</evidence>
<accession>A0A919WI68</accession>
<dbReference type="PANTHER" id="PTHR10869:SF246">
    <property type="entry name" value="TRANSMEMBRANE PROLYL 4-HYDROXYLASE"/>
    <property type="match status" value="1"/>
</dbReference>
<name>A0A919WI68_9BACI</name>
<dbReference type="SMART" id="SM00702">
    <property type="entry name" value="P4Hc"/>
    <property type="match status" value="1"/>
</dbReference>
<keyword evidence="4" id="KW-0223">Dioxygenase</keyword>